<evidence type="ECO:0000313" key="2">
    <source>
        <dbReference type="EMBL" id="MBH0775964.1"/>
    </source>
</evidence>
<evidence type="ECO:0000259" key="1">
    <source>
        <dbReference type="PROSITE" id="PS50234"/>
    </source>
</evidence>
<proteinExistence type="predicted"/>
<keyword evidence="3" id="KW-1185">Reference proteome</keyword>
<comment type="caution">
    <text evidence="2">The sequence shown here is derived from an EMBL/GenBank/DDBJ whole genome shotgun (WGS) entry which is preliminary data.</text>
</comment>
<organism evidence="2 3">
    <name type="scientific">Nocardia bovistercoris</name>
    <dbReference type="NCBI Taxonomy" id="2785916"/>
    <lineage>
        <taxon>Bacteria</taxon>
        <taxon>Bacillati</taxon>
        <taxon>Actinomycetota</taxon>
        <taxon>Actinomycetes</taxon>
        <taxon>Mycobacteriales</taxon>
        <taxon>Nocardiaceae</taxon>
        <taxon>Nocardia</taxon>
    </lineage>
</organism>
<dbReference type="AlphaFoldDB" id="A0A931I6V2"/>
<feature type="domain" description="VWFA" evidence="1">
    <location>
        <begin position="20"/>
        <end position="217"/>
    </location>
</feature>
<dbReference type="InterPro" id="IPR002035">
    <property type="entry name" value="VWF_A"/>
</dbReference>
<sequence>MTQSPGYDALPVQSAKSRILITLVVDTSSSMAHENRIGELNDALATWRTELLKDNTVRQQGEIALVTFGAGGVRAIDPSGRTTGVVDQPYVPVTQFSPQRLEAGGVTPMVEALHYAFQLMADRKQTLRRSGHPLKARPLVYMITDGVPTDDAGNPSQQWRDLAPAIRQQEDGKHLLFFAFGVAGADHEVLAGLAPKSWWYVSDVNFKAILKFVSTSIKAAQATQSETAAATYTRANEQVTKSSLIDQWISSQG</sequence>
<reference evidence="2" key="1">
    <citation type="submission" date="2020-11" db="EMBL/GenBank/DDBJ databases">
        <title>Nocardia NEAU-351.nov., a novel actinomycete isolated from the cow dung.</title>
        <authorList>
            <person name="Zhang X."/>
        </authorList>
    </citation>
    <scope>NUCLEOTIDE SEQUENCE</scope>
    <source>
        <strain evidence="2">NEAU-351</strain>
    </source>
</reference>
<gene>
    <name evidence="2" type="ORF">IT779_06655</name>
</gene>
<name>A0A931I6V2_9NOCA</name>
<dbReference type="Pfam" id="PF00092">
    <property type="entry name" value="VWA"/>
    <property type="match status" value="1"/>
</dbReference>
<dbReference type="SUPFAM" id="SSF53300">
    <property type="entry name" value="vWA-like"/>
    <property type="match status" value="1"/>
</dbReference>
<dbReference type="RefSeq" id="WP_196148264.1">
    <property type="nucleotide sequence ID" value="NZ_JADMLG010000002.1"/>
</dbReference>
<dbReference type="SMART" id="SM00327">
    <property type="entry name" value="VWA"/>
    <property type="match status" value="1"/>
</dbReference>
<dbReference type="Gene3D" id="3.40.50.410">
    <property type="entry name" value="von Willebrand factor, type A domain"/>
    <property type="match status" value="1"/>
</dbReference>
<accession>A0A931I6V2</accession>
<dbReference type="EMBL" id="JADMLG010000002">
    <property type="protein sequence ID" value="MBH0775964.1"/>
    <property type="molecule type" value="Genomic_DNA"/>
</dbReference>
<dbReference type="Proteomes" id="UP000655751">
    <property type="component" value="Unassembled WGS sequence"/>
</dbReference>
<dbReference type="PROSITE" id="PS50234">
    <property type="entry name" value="VWFA"/>
    <property type="match status" value="1"/>
</dbReference>
<protein>
    <submittedName>
        <fullName evidence="2">VWA domain-containing protein</fullName>
    </submittedName>
</protein>
<dbReference type="InterPro" id="IPR036465">
    <property type="entry name" value="vWFA_dom_sf"/>
</dbReference>
<evidence type="ECO:0000313" key="3">
    <source>
        <dbReference type="Proteomes" id="UP000655751"/>
    </source>
</evidence>